<feature type="domain" description="Cell wall hydrolase SleB" evidence="3">
    <location>
        <begin position="118"/>
        <end position="215"/>
    </location>
</feature>
<organism evidence="4 5">
    <name type="scientific">Paenibacillus provencensis</name>
    <dbReference type="NCBI Taxonomy" id="441151"/>
    <lineage>
        <taxon>Bacteria</taxon>
        <taxon>Bacillati</taxon>
        <taxon>Bacillota</taxon>
        <taxon>Bacilli</taxon>
        <taxon>Bacillales</taxon>
        <taxon>Paenibacillaceae</taxon>
        <taxon>Paenibacillus</taxon>
    </lineage>
</organism>
<evidence type="ECO:0000259" key="2">
    <source>
        <dbReference type="Pfam" id="PF01471"/>
    </source>
</evidence>
<feature type="chain" id="PRO_5047501895" evidence="1">
    <location>
        <begin position="24"/>
        <end position="217"/>
    </location>
</feature>
<dbReference type="EMBL" id="JBHTKX010000001">
    <property type="protein sequence ID" value="MFD1126905.1"/>
    <property type="molecule type" value="Genomic_DNA"/>
</dbReference>
<evidence type="ECO:0000313" key="4">
    <source>
        <dbReference type="EMBL" id="MFD1126905.1"/>
    </source>
</evidence>
<dbReference type="InterPro" id="IPR042047">
    <property type="entry name" value="SleB_dom1"/>
</dbReference>
<feature type="signal peptide" evidence="1">
    <location>
        <begin position="1"/>
        <end position="23"/>
    </location>
</feature>
<gene>
    <name evidence="4" type="ORF">ACFQ3J_01830</name>
</gene>
<dbReference type="Pfam" id="PF07486">
    <property type="entry name" value="Hydrolase_2"/>
    <property type="match status" value="1"/>
</dbReference>
<reference evidence="5" key="1">
    <citation type="journal article" date="2019" name="Int. J. Syst. Evol. Microbiol.">
        <title>The Global Catalogue of Microorganisms (GCM) 10K type strain sequencing project: providing services to taxonomists for standard genome sequencing and annotation.</title>
        <authorList>
            <consortium name="The Broad Institute Genomics Platform"/>
            <consortium name="The Broad Institute Genome Sequencing Center for Infectious Disease"/>
            <person name="Wu L."/>
            <person name="Ma J."/>
        </authorList>
    </citation>
    <scope>NUCLEOTIDE SEQUENCE [LARGE SCALE GENOMIC DNA]</scope>
    <source>
        <strain evidence="5">CCUG 53519</strain>
    </source>
</reference>
<dbReference type="Gene3D" id="6.20.240.60">
    <property type="match status" value="1"/>
</dbReference>
<feature type="domain" description="Peptidoglycan binding-like" evidence="2">
    <location>
        <begin position="39"/>
        <end position="94"/>
    </location>
</feature>
<dbReference type="InterPro" id="IPR036365">
    <property type="entry name" value="PGBD-like_sf"/>
</dbReference>
<sequence length="217" mass="23312">MRKLTKRLMICAALLGAYGTATAAPAGASAAIMQQGIQSADVLNLQERLSSIGFMNTGTTGYYGQATEKAVRSFQKQFGLKVDGIAGPETIRVLEKKAPINQTALNQLAKAIHGEARGESFEGQVAVGAVILNRVQSDEFPDSITEVILQPRQFTAVDDGQYNLAPDETALKAAKSALNGWDPSGGAMYYYNPEIATSEWSMERPAIKKIGNHLFTN</sequence>
<protein>
    <submittedName>
        <fullName evidence="4">Cell wall hydrolase</fullName>
    </submittedName>
</protein>
<dbReference type="Gene3D" id="1.10.101.10">
    <property type="entry name" value="PGBD-like superfamily/PGBD"/>
    <property type="match status" value="1"/>
</dbReference>
<accession>A0ABW3PR52</accession>
<keyword evidence="4" id="KW-0378">Hydrolase</keyword>
<evidence type="ECO:0000256" key="1">
    <source>
        <dbReference type="SAM" id="SignalP"/>
    </source>
</evidence>
<keyword evidence="1" id="KW-0732">Signal</keyword>
<proteinExistence type="predicted"/>
<dbReference type="RefSeq" id="WP_091158293.1">
    <property type="nucleotide sequence ID" value="NZ_JBHTKX010000001.1"/>
</dbReference>
<dbReference type="InterPro" id="IPR002477">
    <property type="entry name" value="Peptidoglycan-bd-like"/>
</dbReference>
<keyword evidence="5" id="KW-1185">Reference proteome</keyword>
<dbReference type="GO" id="GO:0016787">
    <property type="term" value="F:hydrolase activity"/>
    <property type="evidence" value="ECO:0007669"/>
    <property type="project" value="UniProtKB-KW"/>
</dbReference>
<evidence type="ECO:0000259" key="3">
    <source>
        <dbReference type="Pfam" id="PF07486"/>
    </source>
</evidence>
<dbReference type="InterPro" id="IPR011105">
    <property type="entry name" value="Cell_wall_hydrolase_SleB"/>
</dbReference>
<dbReference type="SUPFAM" id="SSF47090">
    <property type="entry name" value="PGBD-like"/>
    <property type="match status" value="1"/>
</dbReference>
<comment type="caution">
    <text evidence="4">The sequence shown here is derived from an EMBL/GenBank/DDBJ whole genome shotgun (WGS) entry which is preliminary data.</text>
</comment>
<dbReference type="Pfam" id="PF01471">
    <property type="entry name" value="PG_binding_1"/>
    <property type="match status" value="1"/>
</dbReference>
<dbReference type="Gene3D" id="1.10.10.2520">
    <property type="entry name" value="Cell wall hydrolase SleB, domain 1"/>
    <property type="match status" value="1"/>
</dbReference>
<evidence type="ECO:0000313" key="5">
    <source>
        <dbReference type="Proteomes" id="UP001597169"/>
    </source>
</evidence>
<dbReference type="InterPro" id="IPR036366">
    <property type="entry name" value="PGBDSf"/>
</dbReference>
<dbReference type="Proteomes" id="UP001597169">
    <property type="component" value="Unassembled WGS sequence"/>
</dbReference>
<name>A0ABW3PR52_9BACL</name>